<dbReference type="RefSeq" id="WP_316790921.1">
    <property type="nucleotide sequence ID" value="NZ_CP053540.1"/>
</dbReference>
<dbReference type="AlphaFoldDB" id="A0AA96Y7D6"/>
<gene>
    <name evidence="1" type="ORF">HNI00_04105</name>
</gene>
<reference evidence="1" key="1">
    <citation type="submission" date="2020-05" db="EMBL/GenBank/DDBJ databases">
        <authorList>
            <person name="Zhu T."/>
            <person name="Keshari N."/>
            <person name="Lu X."/>
        </authorList>
    </citation>
    <scope>NUCLEOTIDE SEQUENCE</scope>
    <source>
        <strain evidence="1">NK1-22</strain>
    </source>
</reference>
<dbReference type="EMBL" id="CP053540">
    <property type="protein sequence ID" value="WOB42428.1"/>
    <property type="molecule type" value="Genomic_DNA"/>
</dbReference>
<dbReference type="KEGG" id="tog:HNI00_04105"/>
<accession>A0AA96Y7D6</accession>
<dbReference type="Gene3D" id="3.40.50.1010">
    <property type="entry name" value="5'-nuclease"/>
    <property type="match status" value="1"/>
</dbReference>
<proteinExistence type="predicted"/>
<dbReference type="InterPro" id="IPR029060">
    <property type="entry name" value="PIN-like_dom_sf"/>
</dbReference>
<protein>
    <submittedName>
        <fullName evidence="1">Type II toxin-antitoxin system VapC family toxin</fullName>
    </submittedName>
</protein>
<sequence length="145" mass="16551">MTKVTFDTNILISRKNLQLPDSFYMSVVVLQELVAGAKDETALKSLTVAYREYEKSRRLLVPTAEDWWLVGKVIYALQRGLKSQRGGLTPKMSADQKYRITHDVLIARTAKRAGVMVVTDNVRDFEAIQRFCNVRLTSGEEYFNS</sequence>
<dbReference type="SUPFAM" id="SSF88723">
    <property type="entry name" value="PIN domain-like"/>
    <property type="match status" value="1"/>
</dbReference>
<organism evidence="1">
    <name type="scientific">Thermoleptolyngbya oregonensis NK1-22</name>
    <dbReference type="NCBI Taxonomy" id="2547457"/>
    <lineage>
        <taxon>Bacteria</taxon>
        <taxon>Bacillati</taxon>
        <taxon>Cyanobacteriota</taxon>
        <taxon>Cyanophyceae</taxon>
        <taxon>Oculatellales</taxon>
        <taxon>Oculatellaceae</taxon>
        <taxon>Thermoleptolyngbya</taxon>
    </lineage>
</organism>
<name>A0AA96Y7D6_9CYAN</name>
<evidence type="ECO:0000313" key="1">
    <source>
        <dbReference type="EMBL" id="WOB42428.1"/>
    </source>
</evidence>